<keyword evidence="3" id="KW-1185">Reference proteome</keyword>
<dbReference type="PROSITE" id="PS51746">
    <property type="entry name" value="PPM_2"/>
    <property type="match status" value="1"/>
</dbReference>
<dbReference type="SMART" id="SM00332">
    <property type="entry name" value="PP2Cc"/>
    <property type="match status" value="1"/>
</dbReference>
<evidence type="ECO:0000259" key="1">
    <source>
        <dbReference type="PROSITE" id="PS51746"/>
    </source>
</evidence>
<evidence type="ECO:0000313" key="3">
    <source>
        <dbReference type="Proteomes" id="UP001139263"/>
    </source>
</evidence>
<dbReference type="Proteomes" id="UP001139263">
    <property type="component" value="Unassembled WGS sequence"/>
</dbReference>
<dbReference type="Pfam" id="PF13672">
    <property type="entry name" value="PP2C_2"/>
    <property type="match status" value="1"/>
</dbReference>
<gene>
    <name evidence="2" type="primary">prpC</name>
    <name evidence="2" type="ORF">MM817_02464</name>
</gene>
<dbReference type="SUPFAM" id="SSF81606">
    <property type="entry name" value="PP2C-like"/>
    <property type="match status" value="1"/>
</dbReference>
<dbReference type="InterPro" id="IPR001932">
    <property type="entry name" value="PPM-type_phosphatase-like_dom"/>
</dbReference>
<dbReference type="SMART" id="SM00331">
    <property type="entry name" value="PP2C_SIG"/>
    <property type="match status" value="1"/>
</dbReference>
<organism evidence="2 3">
    <name type="scientific">Sulfoacidibacillus ferrooxidans</name>
    <dbReference type="NCBI Taxonomy" id="2005001"/>
    <lineage>
        <taxon>Bacteria</taxon>
        <taxon>Bacillati</taxon>
        <taxon>Bacillota</taxon>
        <taxon>Bacilli</taxon>
        <taxon>Bacillales</taxon>
        <taxon>Alicyclobacillaceae</taxon>
        <taxon>Sulfoacidibacillus</taxon>
    </lineage>
</organism>
<comment type="caution">
    <text evidence="2">The sequence shown here is derived from an EMBL/GenBank/DDBJ whole genome shotgun (WGS) entry which is preliminary data.</text>
</comment>
<dbReference type="CDD" id="cd00143">
    <property type="entry name" value="PP2Cc"/>
    <property type="match status" value="1"/>
</dbReference>
<feature type="domain" description="PPM-type phosphatase" evidence="1">
    <location>
        <begin position="2"/>
        <end position="239"/>
    </location>
</feature>
<dbReference type="NCBIfam" id="NF033484">
    <property type="entry name" value="Stp1_PP2C_phos"/>
    <property type="match status" value="1"/>
</dbReference>
<keyword evidence="2" id="KW-0378">Hydrolase</keyword>
<sequence length="249" mass="27384">MQCAAVSHVGLVRKVNQDGYLVREEPGKEYLVCVADGMGGHVAGEVASAMALQTIEQEVQNKTEIDPLNRLVGAVLSANKQVYEQSTHTEIYAGMGTTIVAALLQKDVLWIAHVGDSRAYMVRKNQEFALLTEDHSLVNELLRRGQIKPEEAIRHPQRHMLTRALGTLPDVVVESREIAWQEGDILVICSDGLTTHVSDERMQTILSGSGELQSKVDQLIKEALDQGGHDNVTVVAVQNDGRLEQEVDE</sequence>
<dbReference type="InterPro" id="IPR036457">
    <property type="entry name" value="PPM-type-like_dom_sf"/>
</dbReference>
<accession>A0A9X1VAB0</accession>
<dbReference type="AlphaFoldDB" id="A0A9X1VAB0"/>
<dbReference type="EC" id="3.1.3.16" evidence="2"/>
<dbReference type="PANTHER" id="PTHR47992">
    <property type="entry name" value="PROTEIN PHOSPHATASE"/>
    <property type="match status" value="1"/>
</dbReference>
<dbReference type="InterPro" id="IPR015655">
    <property type="entry name" value="PP2C"/>
</dbReference>
<dbReference type="GO" id="GO:0004722">
    <property type="term" value="F:protein serine/threonine phosphatase activity"/>
    <property type="evidence" value="ECO:0007669"/>
    <property type="project" value="UniProtKB-EC"/>
</dbReference>
<reference evidence="2" key="1">
    <citation type="submission" date="2022-03" db="EMBL/GenBank/DDBJ databases">
        <title>Draft Genome Sequence of Firmicute Strain S0AB, a Heterotrophic Iron/Sulfur-Oxidizing Extreme Acidophile.</title>
        <authorList>
            <person name="Vergara E."/>
            <person name="Pakostova E."/>
            <person name="Johnson D.B."/>
            <person name="Holmes D.S."/>
        </authorList>
    </citation>
    <scope>NUCLEOTIDE SEQUENCE</scope>
    <source>
        <strain evidence="2">S0AB</strain>
    </source>
</reference>
<proteinExistence type="predicted"/>
<name>A0A9X1VAB0_9BACL</name>
<dbReference type="RefSeq" id="WP_241715583.1">
    <property type="nucleotide sequence ID" value="NZ_JALBUF010000009.1"/>
</dbReference>
<dbReference type="Gene3D" id="3.60.40.10">
    <property type="entry name" value="PPM-type phosphatase domain"/>
    <property type="match status" value="1"/>
</dbReference>
<dbReference type="EMBL" id="JALBUF010000009">
    <property type="protein sequence ID" value="MCI0184169.1"/>
    <property type="molecule type" value="Genomic_DNA"/>
</dbReference>
<evidence type="ECO:0000313" key="2">
    <source>
        <dbReference type="EMBL" id="MCI0184169.1"/>
    </source>
</evidence>
<protein>
    <submittedName>
        <fullName evidence="2">Protein phosphatase PrpC</fullName>
        <ecNumber evidence="2">3.1.3.16</ecNumber>
    </submittedName>
</protein>